<keyword evidence="2" id="KW-1185">Reference proteome</keyword>
<dbReference type="EMBL" id="JBHULX010000004">
    <property type="protein sequence ID" value="MFD2590668.1"/>
    <property type="molecule type" value="Genomic_DNA"/>
</dbReference>
<evidence type="ECO:0000313" key="1">
    <source>
        <dbReference type="EMBL" id="MFD2590668.1"/>
    </source>
</evidence>
<protein>
    <submittedName>
        <fullName evidence="1">Uncharacterized protein</fullName>
    </submittedName>
</protein>
<gene>
    <name evidence="1" type="ORF">ACFSTE_07460</name>
</gene>
<evidence type="ECO:0000313" key="2">
    <source>
        <dbReference type="Proteomes" id="UP001597459"/>
    </source>
</evidence>
<dbReference type="RefSeq" id="WP_176028584.1">
    <property type="nucleotide sequence ID" value="NZ_JBHSJV010000001.1"/>
</dbReference>
<accession>A0ABW5N601</accession>
<sequence>MNRRSTPTIPITTDILTATICTLPVSPDTFCNQGNNRKQFYDAIKILL</sequence>
<organism evidence="1 2">
    <name type="scientific">Aquimarina hainanensis</name>
    <dbReference type="NCBI Taxonomy" id="1578017"/>
    <lineage>
        <taxon>Bacteria</taxon>
        <taxon>Pseudomonadati</taxon>
        <taxon>Bacteroidota</taxon>
        <taxon>Flavobacteriia</taxon>
        <taxon>Flavobacteriales</taxon>
        <taxon>Flavobacteriaceae</taxon>
        <taxon>Aquimarina</taxon>
    </lineage>
</organism>
<comment type="caution">
    <text evidence="1">The sequence shown here is derived from an EMBL/GenBank/DDBJ whole genome shotgun (WGS) entry which is preliminary data.</text>
</comment>
<reference evidence="2" key="1">
    <citation type="journal article" date="2019" name="Int. J. Syst. Evol. Microbiol.">
        <title>The Global Catalogue of Microorganisms (GCM) 10K type strain sequencing project: providing services to taxonomists for standard genome sequencing and annotation.</title>
        <authorList>
            <consortium name="The Broad Institute Genomics Platform"/>
            <consortium name="The Broad Institute Genome Sequencing Center for Infectious Disease"/>
            <person name="Wu L."/>
            <person name="Ma J."/>
        </authorList>
    </citation>
    <scope>NUCLEOTIDE SEQUENCE [LARGE SCALE GENOMIC DNA]</scope>
    <source>
        <strain evidence="2">KCTC 42423</strain>
    </source>
</reference>
<proteinExistence type="predicted"/>
<name>A0ABW5N601_9FLAO</name>
<dbReference type="Proteomes" id="UP001597459">
    <property type="component" value="Unassembled WGS sequence"/>
</dbReference>